<gene>
    <name evidence="14" type="primary">ripX</name>
    <name evidence="11" type="synonym">xerD</name>
    <name evidence="14" type="ORF">BTBSAS_110107</name>
</gene>
<evidence type="ECO:0000259" key="13">
    <source>
        <dbReference type="PROSITE" id="PS51900"/>
    </source>
</evidence>
<comment type="subcellular location">
    <subcellularLocation>
        <location evidence="1 11">Cytoplasm</location>
    </subcellularLocation>
</comment>
<dbReference type="AlphaFoldDB" id="A0A2X0PWZ1"/>
<dbReference type="EMBL" id="OUNC01000003">
    <property type="protein sequence ID" value="SPP26758.1"/>
    <property type="molecule type" value="Genomic_DNA"/>
</dbReference>
<evidence type="ECO:0000313" key="14">
    <source>
        <dbReference type="EMBL" id="SPP26758.1"/>
    </source>
</evidence>
<evidence type="ECO:0000256" key="10">
    <source>
        <dbReference type="ARBA" id="ARBA00023306"/>
    </source>
</evidence>
<feature type="domain" description="Core-binding (CB)" evidence="13">
    <location>
        <begin position="1"/>
        <end position="88"/>
    </location>
</feature>
<organism evidence="14 15">
    <name type="scientific">Brochothrix thermosphacta</name>
    <name type="common">Microbacterium thermosphactum</name>
    <dbReference type="NCBI Taxonomy" id="2756"/>
    <lineage>
        <taxon>Bacteria</taxon>
        <taxon>Bacillati</taxon>
        <taxon>Bacillota</taxon>
        <taxon>Bacilli</taxon>
        <taxon>Bacillales</taxon>
        <taxon>Listeriaceae</taxon>
        <taxon>Brochothrix</taxon>
    </lineage>
</organism>
<dbReference type="InterPro" id="IPR011932">
    <property type="entry name" value="Recomb_XerD"/>
</dbReference>
<evidence type="ECO:0000313" key="15">
    <source>
        <dbReference type="Proteomes" id="UP000270190"/>
    </source>
</evidence>
<feature type="domain" description="Tyr recombinase" evidence="12">
    <location>
        <begin position="109"/>
        <end position="293"/>
    </location>
</feature>
<dbReference type="PROSITE" id="PS51898">
    <property type="entry name" value="TYR_RECOMBINASE"/>
    <property type="match status" value="1"/>
</dbReference>
<evidence type="ECO:0000256" key="7">
    <source>
        <dbReference type="ARBA" id="ARBA00022908"/>
    </source>
</evidence>
<keyword evidence="5 11" id="KW-0132">Cell division</keyword>
<dbReference type="GO" id="GO:0007059">
    <property type="term" value="P:chromosome segregation"/>
    <property type="evidence" value="ECO:0007669"/>
    <property type="project" value="UniProtKB-UniRule"/>
</dbReference>
<reference evidence="15" key="1">
    <citation type="submission" date="2018-04" db="EMBL/GenBank/DDBJ databases">
        <authorList>
            <person name="Illikoud N."/>
        </authorList>
    </citation>
    <scope>NUCLEOTIDE SEQUENCE [LARGE SCALE GENOMIC DNA]</scope>
</reference>
<feature type="active site" evidence="11">
    <location>
        <position position="271"/>
    </location>
</feature>
<feature type="active site" evidence="11">
    <location>
        <position position="149"/>
    </location>
</feature>
<sequence length="299" mass="34071">MLVKNSIEDFVHYIRIEKGLSDNTLLAYQRDLTAYLTFLIEQRHINDLSDITREDVVGFMGLMKEEGKSARSIARYMASIRSFHHFLLIDQKSTTDPTTQIATPKQAQTLPAILHVDEVDALLATPDKTTALGLRDAAMLELLYATGLRVSELITLKLSDLHLNMGFIQTIGKGHKERIIPLGQTATTVINEYLELSRSQLYREKYKNDTLFLNFHGRPMTRQGFWKNLKKMTLQAGIKKEITPHTLRHSFATHLLENGADLRSVQELLGHSDIATTQIYTHVTKSRLADVYQQFHPRA</sequence>
<evidence type="ECO:0000256" key="4">
    <source>
        <dbReference type="ARBA" id="ARBA00022490"/>
    </source>
</evidence>
<protein>
    <recommendedName>
        <fullName evidence="3 11">Tyrosine recombinase XerD</fullName>
    </recommendedName>
</protein>
<evidence type="ECO:0000256" key="1">
    <source>
        <dbReference type="ARBA" id="ARBA00004496"/>
    </source>
</evidence>
<dbReference type="NCBIfam" id="NF001399">
    <property type="entry name" value="PRK00283.1"/>
    <property type="match status" value="1"/>
</dbReference>
<evidence type="ECO:0000256" key="9">
    <source>
        <dbReference type="ARBA" id="ARBA00023172"/>
    </source>
</evidence>
<dbReference type="InterPro" id="IPR004107">
    <property type="entry name" value="Integrase_SAM-like_N"/>
</dbReference>
<comment type="subunit">
    <text evidence="11">Forms a cyclic heterotetrameric complex composed of two molecules of XerC and two molecules of XerD.</text>
</comment>
<feature type="active site" evidence="11">
    <location>
        <position position="248"/>
    </location>
</feature>
<dbReference type="Proteomes" id="UP000270190">
    <property type="component" value="Unassembled WGS sequence"/>
</dbReference>
<dbReference type="SUPFAM" id="SSF56349">
    <property type="entry name" value="DNA breaking-rejoining enzymes"/>
    <property type="match status" value="1"/>
</dbReference>
<evidence type="ECO:0000256" key="8">
    <source>
        <dbReference type="ARBA" id="ARBA00023125"/>
    </source>
</evidence>
<dbReference type="PROSITE" id="PS51900">
    <property type="entry name" value="CB"/>
    <property type="match status" value="1"/>
</dbReference>
<dbReference type="NCBIfam" id="NF040815">
    <property type="entry name" value="recomb_XerA_Arch"/>
    <property type="match status" value="1"/>
</dbReference>
<dbReference type="Pfam" id="PF02899">
    <property type="entry name" value="Phage_int_SAM_1"/>
    <property type="match status" value="1"/>
</dbReference>
<dbReference type="HAMAP" id="MF_01808">
    <property type="entry name" value="Recomb_XerC_XerD"/>
    <property type="match status" value="1"/>
</dbReference>
<feature type="active site" description="O-(3'-phospho-DNA)-tyrosine intermediate" evidence="11">
    <location>
        <position position="280"/>
    </location>
</feature>
<dbReference type="InterPro" id="IPR023009">
    <property type="entry name" value="Tyrosine_recombinase_XerC/XerD"/>
</dbReference>
<name>A0A2X0PWZ1_BROTH</name>
<keyword evidence="4 11" id="KW-0963">Cytoplasm</keyword>
<dbReference type="GO" id="GO:0006313">
    <property type="term" value="P:DNA transposition"/>
    <property type="evidence" value="ECO:0007669"/>
    <property type="project" value="UniProtKB-UniRule"/>
</dbReference>
<dbReference type="Gene3D" id="1.10.443.10">
    <property type="entry name" value="Intergrase catalytic core"/>
    <property type="match status" value="1"/>
</dbReference>
<dbReference type="PANTHER" id="PTHR30349:SF81">
    <property type="entry name" value="TYROSINE RECOMBINASE XERC"/>
    <property type="match status" value="1"/>
</dbReference>
<evidence type="ECO:0000259" key="12">
    <source>
        <dbReference type="PROSITE" id="PS51898"/>
    </source>
</evidence>
<evidence type="ECO:0000256" key="5">
    <source>
        <dbReference type="ARBA" id="ARBA00022618"/>
    </source>
</evidence>
<evidence type="ECO:0000256" key="3">
    <source>
        <dbReference type="ARBA" id="ARBA00015810"/>
    </source>
</evidence>
<keyword evidence="7 11" id="KW-0229">DNA integration</keyword>
<dbReference type="InterPro" id="IPR044068">
    <property type="entry name" value="CB"/>
</dbReference>
<dbReference type="GO" id="GO:0003677">
    <property type="term" value="F:DNA binding"/>
    <property type="evidence" value="ECO:0007669"/>
    <property type="project" value="UniProtKB-UniRule"/>
</dbReference>
<dbReference type="HAMAP" id="MF_01807">
    <property type="entry name" value="Recomb_XerD"/>
    <property type="match status" value="1"/>
</dbReference>
<keyword evidence="9 11" id="KW-0233">DNA recombination</keyword>
<evidence type="ECO:0000256" key="11">
    <source>
        <dbReference type="HAMAP-Rule" id="MF_01807"/>
    </source>
</evidence>
<dbReference type="InterPro" id="IPR013762">
    <property type="entry name" value="Integrase-like_cat_sf"/>
</dbReference>
<keyword evidence="10 11" id="KW-0131">Cell cycle</keyword>
<dbReference type="InterPro" id="IPR011010">
    <property type="entry name" value="DNA_brk_join_enz"/>
</dbReference>
<dbReference type="Pfam" id="PF00589">
    <property type="entry name" value="Phage_integrase"/>
    <property type="match status" value="1"/>
</dbReference>
<keyword evidence="6 11" id="KW-0159">Chromosome partition</keyword>
<dbReference type="InterPro" id="IPR010998">
    <property type="entry name" value="Integrase_recombinase_N"/>
</dbReference>
<keyword evidence="8 11" id="KW-0238">DNA-binding</keyword>
<dbReference type="InterPro" id="IPR002104">
    <property type="entry name" value="Integrase_catalytic"/>
</dbReference>
<evidence type="ECO:0000256" key="2">
    <source>
        <dbReference type="ARBA" id="ARBA00010450"/>
    </source>
</evidence>
<comment type="similarity">
    <text evidence="2 11">Belongs to the 'phage' integrase family. XerD subfamily.</text>
</comment>
<feature type="active site" evidence="11">
    <location>
        <position position="245"/>
    </location>
</feature>
<dbReference type="NCBIfam" id="TIGR02225">
    <property type="entry name" value="recomb_XerD"/>
    <property type="match status" value="1"/>
</dbReference>
<dbReference type="Gene3D" id="1.10.150.130">
    <property type="match status" value="1"/>
</dbReference>
<proteinExistence type="inferred from homology"/>
<evidence type="ECO:0000256" key="6">
    <source>
        <dbReference type="ARBA" id="ARBA00022829"/>
    </source>
</evidence>
<dbReference type="CDD" id="cd00798">
    <property type="entry name" value="INT_XerDC_C"/>
    <property type="match status" value="1"/>
</dbReference>
<dbReference type="GO" id="GO:0005737">
    <property type="term" value="C:cytoplasm"/>
    <property type="evidence" value="ECO:0007669"/>
    <property type="project" value="UniProtKB-SubCell"/>
</dbReference>
<dbReference type="GO" id="GO:0009037">
    <property type="term" value="F:tyrosine-based site-specific recombinase activity"/>
    <property type="evidence" value="ECO:0007669"/>
    <property type="project" value="UniProtKB-UniRule"/>
</dbReference>
<dbReference type="GO" id="GO:0051301">
    <property type="term" value="P:cell division"/>
    <property type="evidence" value="ECO:0007669"/>
    <property type="project" value="UniProtKB-KW"/>
</dbReference>
<dbReference type="PANTHER" id="PTHR30349">
    <property type="entry name" value="PHAGE INTEGRASE-RELATED"/>
    <property type="match status" value="1"/>
</dbReference>
<comment type="function">
    <text evidence="11">Site-specific tyrosine recombinase, which acts by catalyzing the cutting and rejoining of the recombining DNA molecules. The XerC-XerD complex is essential to convert dimers of the bacterial chromosome into monomers to permit their segregation at cell division. It also contributes to the segregational stability of plasmids.</text>
</comment>
<dbReference type="InterPro" id="IPR050090">
    <property type="entry name" value="Tyrosine_recombinase_XerCD"/>
</dbReference>
<feature type="active site" evidence="11">
    <location>
        <position position="173"/>
    </location>
</feature>
<accession>A0A2X0PWZ1</accession>